<reference evidence="2" key="1">
    <citation type="submission" date="2016-06" db="EMBL/GenBank/DDBJ databases">
        <title>Parallel loss of symbiosis genes in relatives of nitrogen-fixing non-legume Parasponia.</title>
        <authorList>
            <person name="Van Velzen R."/>
            <person name="Holmer R."/>
            <person name="Bu F."/>
            <person name="Rutten L."/>
            <person name="Van Zeijl A."/>
            <person name="Liu W."/>
            <person name="Santuari L."/>
            <person name="Cao Q."/>
            <person name="Sharma T."/>
            <person name="Shen D."/>
            <person name="Roswanjaya Y."/>
            <person name="Wardhani T."/>
            <person name="Kalhor M.S."/>
            <person name="Jansen J."/>
            <person name="Van den Hoogen J."/>
            <person name="Gungor B."/>
            <person name="Hartog M."/>
            <person name="Hontelez J."/>
            <person name="Verver J."/>
            <person name="Yang W.-C."/>
            <person name="Schijlen E."/>
            <person name="Repin R."/>
            <person name="Schilthuizen M."/>
            <person name="Schranz E."/>
            <person name="Heidstra R."/>
            <person name="Miyata K."/>
            <person name="Fedorova E."/>
            <person name="Kohlen W."/>
            <person name="Bisseling T."/>
            <person name="Smit S."/>
            <person name="Geurts R."/>
        </authorList>
    </citation>
    <scope>NUCLEOTIDE SEQUENCE [LARGE SCALE GENOMIC DNA]</scope>
    <source>
        <strain evidence="2">cv. RG33-2</strain>
    </source>
</reference>
<sequence>MSTINIFKLHDQPKYRIKSRCIGITPFLNHQIKHLSCLFEILILAMTLYKKVICNGISRALKLLHLIKHLQDLFGSPSLDMNSHQVIESNRVWLAPNTDHLRENIMGTSNLPTSTQAINHYCISIHIRLNPCSLHLSKNPLGLRNVTRTAPTVNQVCVQNDIKLKPILQAIKKGLCFTCSSFLAQVTDHNRESNLIRLATIILHTIKSMHCLCSESSPNIPPHKDCKCFNRDFNIPGFHQINYVPSQVKLPHFPSEVNHLVIRFR</sequence>
<proteinExistence type="predicted"/>
<evidence type="ECO:0000313" key="1">
    <source>
        <dbReference type="EMBL" id="PON80872.1"/>
    </source>
</evidence>
<dbReference type="AlphaFoldDB" id="A0A2P5E5R1"/>
<dbReference type="EMBL" id="JXTC01000230">
    <property type="protein sequence ID" value="PON80872.1"/>
    <property type="molecule type" value="Genomic_DNA"/>
</dbReference>
<evidence type="ECO:0000313" key="2">
    <source>
        <dbReference type="Proteomes" id="UP000237000"/>
    </source>
</evidence>
<comment type="caution">
    <text evidence="1">The sequence shown here is derived from an EMBL/GenBank/DDBJ whole genome shotgun (WGS) entry which is preliminary data.</text>
</comment>
<protein>
    <submittedName>
        <fullName evidence="1">Uncharacterized protein</fullName>
    </submittedName>
</protein>
<gene>
    <name evidence="1" type="ORF">TorRG33x02_233680</name>
</gene>
<keyword evidence="2" id="KW-1185">Reference proteome</keyword>
<dbReference type="InParanoid" id="A0A2P5E5R1"/>
<organism evidence="1 2">
    <name type="scientific">Trema orientale</name>
    <name type="common">Charcoal tree</name>
    <name type="synonym">Celtis orientalis</name>
    <dbReference type="NCBI Taxonomy" id="63057"/>
    <lineage>
        <taxon>Eukaryota</taxon>
        <taxon>Viridiplantae</taxon>
        <taxon>Streptophyta</taxon>
        <taxon>Embryophyta</taxon>
        <taxon>Tracheophyta</taxon>
        <taxon>Spermatophyta</taxon>
        <taxon>Magnoliopsida</taxon>
        <taxon>eudicotyledons</taxon>
        <taxon>Gunneridae</taxon>
        <taxon>Pentapetalae</taxon>
        <taxon>rosids</taxon>
        <taxon>fabids</taxon>
        <taxon>Rosales</taxon>
        <taxon>Cannabaceae</taxon>
        <taxon>Trema</taxon>
    </lineage>
</organism>
<dbReference type="OrthoDB" id="1484393at2759"/>
<dbReference type="Proteomes" id="UP000237000">
    <property type="component" value="Unassembled WGS sequence"/>
</dbReference>
<accession>A0A2P5E5R1</accession>
<name>A0A2P5E5R1_TREOI</name>